<dbReference type="SUPFAM" id="SSF53335">
    <property type="entry name" value="S-adenosyl-L-methionine-dependent methyltransferases"/>
    <property type="match status" value="1"/>
</dbReference>
<accession>A0A4R6WQU6</accession>
<dbReference type="InterPro" id="IPR029063">
    <property type="entry name" value="SAM-dependent_MTases_sf"/>
</dbReference>
<keyword evidence="3" id="KW-0489">Methyltransferase</keyword>
<sequence length="296" mass="33758">MPLAVMSFNPDIWRAQSNSNEKSARRGNILGELRLKQRNHPDPGETVAGQGVVRQHGQGADSSKQMRKLGLFERLLLKYRLRNEPRYVRRWVLRMASGRQHSNLGNDLKDVPRARWAARDWLGYLTSMGLRPHHTCVEVGCGSLWAAEPVIEYLEAGKYTGLDITEQFYRFGEERLGDVLREKAVTLAVISEAALQRLEAMPPDFVFARKVLAHLRPDELPDFVAMFCRLVGPHSIGLIDNPPTEKTRYRNPGTIDYALEEFQRHVPAGITCIQDQWAIVVRREPALEQQEQPTAR</sequence>
<organism evidence="3 4">
    <name type="scientific">Dongia mobilis</name>
    <dbReference type="NCBI Taxonomy" id="578943"/>
    <lineage>
        <taxon>Bacteria</taxon>
        <taxon>Pseudomonadati</taxon>
        <taxon>Pseudomonadota</taxon>
        <taxon>Alphaproteobacteria</taxon>
        <taxon>Rhodospirillales</taxon>
        <taxon>Dongiaceae</taxon>
        <taxon>Dongia</taxon>
    </lineage>
</organism>
<evidence type="ECO:0000313" key="4">
    <source>
        <dbReference type="Proteomes" id="UP000295783"/>
    </source>
</evidence>
<protein>
    <submittedName>
        <fullName evidence="3">Methyltransferase family protein</fullName>
    </submittedName>
</protein>
<dbReference type="InterPro" id="IPR013217">
    <property type="entry name" value="Methyltransf_12"/>
</dbReference>
<dbReference type="Proteomes" id="UP000295783">
    <property type="component" value="Unassembled WGS sequence"/>
</dbReference>
<evidence type="ECO:0000256" key="1">
    <source>
        <dbReference type="SAM" id="MobiDB-lite"/>
    </source>
</evidence>
<comment type="caution">
    <text evidence="3">The sequence shown here is derived from an EMBL/GenBank/DDBJ whole genome shotgun (WGS) entry which is preliminary data.</text>
</comment>
<dbReference type="AlphaFoldDB" id="A0A4R6WQU6"/>
<evidence type="ECO:0000259" key="2">
    <source>
        <dbReference type="Pfam" id="PF08242"/>
    </source>
</evidence>
<dbReference type="EMBL" id="SNYW01000011">
    <property type="protein sequence ID" value="TDQ80673.1"/>
    <property type="molecule type" value="Genomic_DNA"/>
</dbReference>
<dbReference type="Gene3D" id="3.40.50.150">
    <property type="entry name" value="Vaccinia Virus protein VP39"/>
    <property type="match status" value="1"/>
</dbReference>
<feature type="domain" description="Methyltransferase type 12" evidence="2">
    <location>
        <begin position="137"/>
        <end position="231"/>
    </location>
</feature>
<keyword evidence="3" id="KW-0808">Transferase</keyword>
<keyword evidence="4" id="KW-1185">Reference proteome</keyword>
<evidence type="ECO:0000313" key="3">
    <source>
        <dbReference type="EMBL" id="TDQ80673.1"/>
    </source>
</evidence>
<dbReference type="GO" id="GO:0008168">
    <property type="term" value="F:methyltransferase activity"/>
    <property type="evidence" value="ECO:0007669"/>
    <property type="project" value="UniProtKB-KW"/>
</dbReference>
<reference evidence="3 4" key="1">
    <citation type="submission" date="2019-03" db="EMBL/GenBank/DDBJ databases">
        <title>Genomic Encyclopedia of Type Strains, Phase III (KMG-III): the genomes of soil and plant-associated and newly described type strains.</title>
        <authorList>
            <person name="Whitman W."/>
        </authorList>
    </citation>
    <scope>NUCLEOTIDE SEQUENCE [LARGE SCALE GENOMIC DNA]</scope>
    <source>
        <strain evidence="3 4">CGMCC 1.7660</strain>
    </source>
</reference>
<feature type="region of interest" description="Disordered" evidence="1">
    <location>
        <begin position="36"/>
        <end position="61"/>
    </location>
</feature>
<dbReference type="OrthoDB" id="9815644at2"/>
<name>A0A4R6WQU6_9PROT</name>
<dbReference type="Pfam" id="PF08242">
    <property type="entry name" value="Methyltransf_12"/>
    <property type="match status" value="1"/>
</dbReference>
<gene>
    <name evidence="3" type="ORF">A8950_3208</name>
</gene>
<proteinExistence type="predicted"/>
<dbReference type="GO" id="GO:0032259">
    <property type="term" value="P:methylation"/>
    <property type="evidence" value="ECO:0007669"/>
    <property type="project" value="UniProtKB-KW"/>
</dbReference>